<protein>
    <recommendedName>
        <fullName evidence="4">Transmembrane protein</fullName>
    </recommendedName>
</protein>
<evidence type="ECO:0000313" key="2">
    <source>
        <dbReference type="EMBL" id="RZS39059.1"/>
    </source>
</evidence>
<keyword evidence="1" id="KW-0812">Transmembrane</keyword>
<keyword evidence="1" id="KW-1133">Transmembrane helix</keyword>
<dbReference type="RefSeq" id="WP_242613387.1">
    <property type="nucleotide sequence ID" value="NZ_SGWQ01000004.1"/>
</dbReference>
<dbReference type="Proteomes" id="UP000294257">
    <property type="component" value="Unassembled WGS sequence"/>
</dbReference>
<feature type="transmembrane region" description="Helical" evidence="1">
    <location>
        <begin position="227"/>
        <end position="246"/>
    </location>
</feature>
<organism evidence="2 3">
    <name type="scientific">Herbihabitans rhizosphaerae</name>
    <dbReference type="NCBI Taxonomy" id="1872711"/>
    <lineage>
        <taxon>Bacteria</taxon>
        <taxon>Bacillati</taxon>
        <taxon>Actinomycetota</taxon>
        <taxon>Actinomycetes</taxon>
        <taxon>Pseudonocardiales</taxon>
        <taxon>Pseudonocardiaceae</taxon>
        <taxon>Herbihabitans</taxon>
    </lineage>
</organism>
<keyword evidence="1" id="KW-0472">Membrane</keyword>
<keyword evidence="3" id="KW-1185">Reference proteome</keyword>
<dbReference type="AlphaFoldDB" id="A0A4Q7KQG7"/>
<sequence>MSVVVFALAWWLGLYLLARGPAKPVLCRAGVGLLGYAVAVAARELLDGAFADRVGLVLLAVPGVAWTGVVVRLLPGEHDRWWLRGVLPAYAVASAAVLGFGGGVTAGLLVAVVLAPLAAALGLLVLHRAALRPRAAGRLIVVATLLFGLGAVSLVLGLDVLPDALLLGMIGADLVLLGVTVAVFDAFDEGEALRADMARSFVVCAATAVLFGGQVGLALLLTESRPALVALLYGTLAAAIAIQVLARPLQTAADRVVFRPALTEARSELRRVADGLPRRDEDARVAGLDEEEFARLVRRALSNYGDLGKLVSSPLAGLPAIGERLVARGVADAPIARATELKALLRESVTRLKPSDGDFGTSEEWRYYNALHFYYVVGIRPYSVRTKRADVDPVSRKALAWFVDQVPERTLHNWQNAGAKLVAADLRATLLRAS</sequence>
<comment type="caution">
    <text evidence="2">The sequence shown here is derived from an EMBL/GenBank/DDBJ whole genome shotgun (WGS) entry which is preliminary data.</text>
</comment>
<dbReference type="EMBL" id="SGWQ01000004">
    <property type="protein sequence ID" value="RZS39059.1"/>
    <property type="molecule type" value="Genomic_DNA"/>
</dbReference>
<proteinExistence type="predicted"/>
<evidence type="ECO:0000256" key="1">
    <source>
        <dbReference type="SAM" id="Phobius"/>
    </source>
</evidence>
<name>A0A4Q7KQG7_9PSEU</name>
<feature type="transmembrane region" description="Helical" evidence="1">
    <location>
        <begin position="164"/>
        <end position="187"/>
    </location>
</feature>
<feature type="transmembrane region" description="Helical" evidence="1">
    <location>
        <begin position="199"/>
        <end position="221"/>
    </location>
</feature>
<evidence type="ECO:0000313" key="3">
    <source>
        <dbReference type="Proteomes" id="UP000294257"/>
    </source>
</evidence>
<feature type="transmembrane region" description="Helical" evidence="1">
    <location>
        <begin position="54"/>
        <end position="74"/>
    </location>
</feature>
<accession>A0A4Q7KQG7</accession>
<feature type="transmembrane region" description="Helical" evidence="1">
    <location>
        <begin position="81"/>
        <end position="100"/>
    </location>
</feature>
<reference evidence="2 3" key="1">
    <citation type="submission" date="2019-02" db="EMBL/GenBank/DDBJ databases">
        <title>Genomic Encyclopedia of Type Strains, Phase IV (KMG-IV): sequencing the most valuable type-strain genomes for metagenomic binning, comparative biology and taxonomic classification.</title>
        <authorList>
            <person name="Goeker M."/>
        </authorList>
    </citation>
    <scope>NUCLEOTIDE SEQUENCE [LARGE SCALE GENOMIC DNA]</scope>
    <source>
        <strain evidence="2 3">DSM 101727</strain>
    </source>
</reference>
<gene>
    <name evidence="2" type="ORF">EV193_104270</name>
</gene>
<feature type="transmembrane region" description="Helical" evidence="1">
    <location>
        <begin position="139"/>
        <end position="158"/>
    </location>
</feature>
<feature type="transmembrane region" description="Helical" evidence="1">
    <location>
        <begin position="106"/>
        <end position="127"/>
    </location>
</feature>
<evidence type="ECO:0008006" key="4">
    <source>
        <dbReference type="Google" id="ProtNLM"/>
    </source>
</evidence>